<dbReference type="InterPro" id="IPR000524">
    <property type="entry name" value="Tscrpt_reg_HTH_GntR"/>
</dbReference>
<dbReference type="InterPro" id="IPR011711">
    <property type="entry name" value="GntR_C"/>
</dbReference>
<evidence type="ECO:0000256" key="3">
    <source>
        <dbReference type="ARBA" id="ARBA00023163"/>
    </source>
</evidence>
<keyword evidence="3" id="KW-0804">Transcription</keyword>
<dbReference type="InterPro" id="IPR008920">
    <property type="entry name" value="TF_FadR/GntR_C"/>
</dbReference>
<dbReference type="Pfam" id="PF07729">
    <property type="entry name" value="FCD"/>
    <property type="match status" value="1"/>
</dbReference>
<name>A0A643FV87_9BURK</name>
<dbReference type="SMART" id="SM00895">
    <property type="entry name" value="FCD"/>
    <property type="match status" value="1"/>
</dbReference>
<dbReference type="CDD" id="cd07377">
    <property type="entry name" value="WHTH_GntR"/>
    <property type="match status" value="1"/>
</dbReference>
<sequence length="236" mass="26355">MPSASIKDQDTRTTVTTTIAAQISQKLADEIIAGTLPPGERLEEPALAERFQVSRTPVREALRLLDARGLIELVPRRGGVVANVGAAQLADMLEALCELESLCCRIATQRMSAMQRRQLELLHEQTEAVGERRDAQAYLELNHRFHQLICQGTQNETLMAAVENLRDRLAPFRAAQSGVERRFETSHREHQKIVEAILAGQPEEAYLAMRSHTTRLTLNVMELIEAQRADGAAKRN</sequence>
<dbReference type="SUPFAM" id="SSF48008">
    <property type="entry name" value="GntR ligand-binding domain-like"/>
    <property type="match status" value="1"/>
</dbReference>
<dbReference type="GO" id="GO:0003677">
    <property type="term" value="F:DNA binding"/>
    <property type="evidence" value="ECO:0007669"/>
    <property type="project" value="UniProtKB-KW"/>
</dbReference>
<dbReference type="PANTHER" id="PTHR43537">
    <property type="entry name" value="TRANSCRIPTIONAL REGULATOR, GNTR FAMILY"/>
    <property type="match status" value="1"/>
</dbReference>
<protein>
    <submittedName>
        <fullName evidence="5">GntR family transcriptional regulator</fullName>
    </submittedName>
</protein>
<dbReference type="Gene3D" id="1.20.120.530">
    <property type="entry name" value="GntR ligand-binding domain-like"/>
    <property type="match status" value="1"/>
</dbReference>
<dbReference type="SMART" id="SM00345">
    <property type="entry name" value="HTH_GNTR"/>
    <property type="match status" value="1"/>
</dbReference>
<organism evidence="5 6">
    <name type="scientific">Cupriavidus basilensis</name>
    <dbReference type="NCBI Taxonomy" id="68895"/>
    <lineage>
        <taxon>Bacteria</taxon>
        <taxon>Pseudomonadati</taxon>
        <taxon>Pseudomonadota</taxon>
        <taxon>Betaproteobacteria</taxon>
        <taxon>Burkholderiales</taxon>
        <taxon>Burkholderiaceae</taxon>
        <taxon>Cupriavidus</taxon>
    </lineage>
</organism>
<dbReference type="PROSITE" id="PS50949">
    <property type="entry name" value="HTH_GNTR"/>
    <property type="match status" value="1"/>
</dbReference>
<dbReference type="AlphaFoldDB" id="A0A643FV87"/>
<proteinExistence type="predicted"/>
<dbReference type="GO" id="GO:0003700">
    <property type="term" value="F:DNA-binding transcription factor activity"/>
    <property type="evidence" value="ECO:0007669"/>
    <property type="project" value="InterPro"/>
</dbReference>
<dbReference type="PANTHER" id="PTHR43537:SF49">
    <property type="entry name" value="TRANSCRIPTIONAL REGULATORY PROTEIN"/>
    <property type="match status" value="1"/>
</dbReference>
<evidence type="ECO:0000256" key="1">
    <source>
        <dbReference type="ARBA" id="ARBA00023015"/>
    </source>
</evidence>
<evidence type="ECO:0000256" key="2">
    <source>
        <dbReference type="ARBA" id="ARBA00023125"/>
    </source>
</evidence>
<gene>
    <name evidence="5" type="ORF">F7R26_005350</name>
</gene>
<keyword evidence="1" id="KW-0805">Transcription regulation</keyword>
<dbReference type="InterPro" id="IPR036390">
    <property type="entry name" value="WH_DNA-bd_sf"/>
</dbReference>
<dbReference type="Pfam" id="PF00392">
    <property type="entry name" value="GntR"/>
    <property type="match status" value="1"/>
</dbReference>
<dbReference type="InterPro" id="IPR036388">
    <property type="entry name" value="WH-like_DNA-bd_sf"/>
</dbReference>
<reference evidence="5 6" key="1">
    <citation type="submission" date="2020-10" db="EMBL/GenBank/DDBJ databases">
        <title>Complete genome sequence of Cupriavidus basilensis CCUG 49340T.</title>
        <authorList>
            <person name="Salva-Serra F."/>
            <person name="Donoso R.A."/>
            <person name="Cho K.H."/>
            <person name="Yoo J.A."/>
            <person name="Lee K."/>
            <person name="Yoon S.-H."/>
            <person name="Perez-Pantoja D."/>
            <person name="Moore E.R.B."/>
        </authorList>
    </citation>
    <scope>NUCLEOTIDE SEQUENCE [LARGE SCALE GENOMIC DNA]</scope>
    <source>
        <strain evidence="6">CCUG 49340</strain>
    </source>
</reference>
<accession>A0A643FV87</accession>
<evidence type="ECO:0000259" key="4">
    <source>
        <dbReference type="PROSITE" id="PS50949"/>
    </source>
</evidence>
<keyword evidence="2" id="KW-0238">DNA-binding</keyword>
<dbReference type="Gene3D" id="1.10.10.10">
    <property type="entry name" value="Winged helix-like DNA-binding domain superfamily/Winged helix DNA-binding domain"/>
    <property type="match status" value="1"/>
</dbReference>
<evidence type="ECO:0000313" key="6">
    <source>
        <dbReference type="Proteomes" id="UP000397656"/>
    </source>
</evidence>
<dbReference type="PRINTS" id="PR00035">
    <property type="entry name" value="HTHGNTR"/>
</dbReference>
<dbReference type="Proteomes" id="UP000397656">
    <property type="component" value="Chromosome 1"/>
</dbReference>
<evidence type="ECO:0000313" key="5">
    <source>
        <dbReference type="EMBL" id="QOT77480.1"/>
    </source>
</evidence>
<dbReference type="SUPFAM" id="SSF46785">
    <property type="entry name" value="Winged helix' DNA-binding domain"/>
    <property type="match status" value="1"/>
</dbReference>
<dbReference type="EMBL" id="CP062803">
    <property type="protein sequence ID" value="QOT77480.1"/>
    <property type="molecule type" value="Genomic_DNA"/>
</dbReference>
<feature type="domain" description="HTH gntR-type" evidence="4">
    <location>
        <begin position="17"/>
        <end position="84"/>
    </location>
</feature>